<reference evidence="1" key="2">
    <citation type="submission" date="2021-04" db="EMBL/GenBank/DDBJ databases">
        <authorList>
            <person name="Podell S."/>
        </authorList>
    </citation>
    <scope>NUCLEOTIDE SEQUENCE</scope>
    <source>
        <strain evidence="1">Hildebrandi</strain>
    </source>
</reference>
<name>A0A9K3PZJ4_9STRA</name>
<comment type="caution">
    <text evidence="1">The sequence shown here is derived from an EMBL/GenBank/DDBJ whole genome shotgun (WGS) entry which is preliminary data.</text>
</comment>
<keyword evidence="2" id="KW-1185">Reference proteome</keyword>
<organism evidence="1 2">
    <name type="scientific">Nitzschia inconspicua</name>
    <dbReference type="NCBI Taxonomy" id="303405"/>
    <lineage>
        <taxon>Eukaryota</taxon>
        <taxon>Sar</taxon>
        <taxon>Stramenopiles</taxon>
        <taxon>Ochrophyta</taxon>
        <taxon>Bacillariophyta</taxon>
        <taxon>Bacillariophyceae</taxon>
        <taxon>Bacillariophycidae</taxon>
        <taxon>Bacillariales</taxon>
        <taxon>Bacillariaceae</taxon>
        <taxon>Nitzschia</taxon>
    </lineage>
</organism>
<evidence type="ECO:0000313" key="2">
    <source>
        <dbReference type="Proteomes" id="UP000693970"/>
    </source>
</evidence>
<accession>A0A9K3PZJ4</accession>
<evidence type="ECO:0000313" key="1">
    <source>
        <dbReference type="EMBL" id="KAG7365503.1"/>
    </source>
</evidence>
<protein>
    <submittedName>
        <fullName evidence="1">Uncharacterized protein</fullName>
    </submittedName>
</protein>
<dbReference type="AlphaFoldDB" id="A0A9K3PZJ4"/>
<proteinExistence type="predicted"/>
<reference evidence="1" key="1">
    <citation type="journal article" date="2021" name="Sci. Rep.">
        <title>Diploid genomic architecture of Nitzschia inconspicua, an elite biomass production diatom.</title>
        <authorList>
            <person name="Oliver A."/>
            <person name="Podell S."/>
            <person name="Pinowska A."/>
            <person name="Traller J.C."/>
            <person name="Smith S.R."/>
            <person name="McClure R."/>
            <person name="Beliaev A."/>
            <person name="Bohutskyi P."/>
            <person name="Hill E.A."/>
            <person name="Rabines A."/>
            <person name="Zheng H."/>
            <person name="Allen L.Z."/>
            <person name="Kuo A."/>
            <person name="Grigoriev I.V."/>
            <person name="Allen A.E."/>
            <person name="Hazlebeck D."/>
            <person name="Allen E.E."/>
        </authorList>
    </citation>
    <scope>NUCLEOTIDE SEQUENCE</scope>
    <source>
        <strain evidence="1">Hildebrandi</strain>
    </source>
</reference>
<dbReference type="Proteomes" id="UP000693970">
    <property type="component" value="Unassembled WGS sequence"/>
</dbReference>
<sequence>MPGLPERNTHEDLVVATDRMRLRCDMLEKFVQVEKEMEAINDPPSSVYKALNKAEQGYQQMLDSLEE</sequence>
<gene>
    <name evidence="1" type="ORF">IV203_038707</name>
</gene>
<dbReference type="EMBL" id="JAGRRH010000009">
    <property type="protein sequence ID" value="KAG7365503.1"/>
    <property type="molecule type" value="Genomic_DNA"/>
</dbReference>